<dbReference type="SUPFAM" id="SSF69118">
    <property type="entry name" value="AhpD-like"/>
    <property type="match status" value="1"/>
</dbReference>
<dbReference type="AlphaFoldDB" id="A0A193G208"/>
<organism evidence="2 3">
    <name type="scientific">Bordetella bronchialis</name>
    <dbReference type="NCBI Taxonomy" id="463025"/>
    <lineage>
        <taxon>Bacteria</taxon>
        <taxon>Pseudomonadati</taxon>
        <taxon>Pseudomonadota</taxon>
        <taxon>Betaproteobacteria</taxon>
        <taxon>Burkholderiales</taxon>
        <taxon>Alcaligenaceae</taxon>
        <taxon>Bordetella</taxon>
    </lineage>
</organism>
<gene>
    <name evidence="2" type="ORF">BAU08_24190</name>
</gene>
<dbReference type="Pfam" id="PF02627">
    <property type="entry name" value="CMD"/>
    <property type="match status" value="1"/>
</dbReference>
<dbReference type="GO" id="GO:0051920">
    <property type="term" value="F:peroxiredoxin activity"/>
    <property type="evidence" value="ECO:0007669"/>
    <property type="project" value="InterPro"/>
</dbReference>
<dbReference type="PANTHER" id="PTHR34846">
    <property type="entry name" value="4-CARBOXYMUCONOLACTONE DECARBOXYLASE FAMILY PROTEIN (AFU_ORTHOLOGUE AFUA_6G11590)"/>
    <property type="match status" value="1"/>
</dbReference>
<dbReference type="InterPro" id="IPR004675">
    <property type="entry name" value="AhpD_core"/>
</dbReference>
<dbReference type="STRING" id="463025.BAU08_24190"/>
<feature type="domain" description="Carboxymuconolactone decarboxylase-like" evidence="1">
    <location>
        <begin position="13"/>
        <end position="93"/>
    </location>
</feature>
<reference evidence="2 3" key="1">
    <citation type="submission" date="2016-06" db="EMBL/GenBank/DDBJ databases">
        <title>Complete genome sequences of Bordetella bronchialis and Bordetella flabilis.</title>
        <authorList>
            <person name="LiPuma J.J."/>
            <person name="Spilker T."/>
        </authorList>
    </citation>
    <scope>NUCLEOTIDE SEQUENCE [LARGE SCALE GENOMIC DNA]</scope>
    <source>
        <strain evidence="2 3">AU17976</strain>
    </source>
</reference>
<name>A0A193G208_9BORD</name>
<dbReference type="NCBIfam" id="TIGR00778">
    <property type="entry name" value="ahpD_dom"/>
    <property type="match status" value="1"/>
</dbReference>
<accession>A0A193G208</accession>
<dbReference type="EMBL" id="CP016171">
    <property type="protein sequence ID" value="ANN74042.1"/>
    <property type="molecule type" value="Genomic_DNA"/>
</dbReference>
<evidence type="ECO:0000313" key="3">
    <source>
        <dbReference type="Proteomes" id="UP000092213"/>
    </source>
</evidence>
<dbReference type="Gene3D" id="1.20.1290.10">
    <property type="entry name" value="AhpD-like"/>
    <property type="match status" value="1"/>
</dbReference>
<dbReference type="InterPro" id="IPR029032">
    <property type="entry name" value="AhpD-like"/>
</dbReference>
<evidence type="ECO:0000313" key="2">
    <source>
        <dbReference type="EMBL" id="ANN74042.1"/>
    </source>
</evidence>
<dbReference type="InterPro" id="IPR003779">
    <property type="entry name" value="CMD-like"/>
</dbReference>
<protein>
    <submittedName>
        <fullName evidence="2">Alkylhydroperoxidase</fullName>
    </submittedName>
</protein>
<dbReference type="RefSeq" id="WP_066672127.1">
    <property type="nucleotide sequence ID" value="NZ_CP016171.1"/>
</dbReference>
<evidence type="ECO:0000259" key="1">
    <source>
        <dbReference type="Pfam" id="PF02627"/>
    </source>
</evidence>
<sequence>MSQRLNYYKLSAELAKKYTEFSLALKKRPVVEELGHLVTLRASQMNGCVFCVDMHVKEGRIHGERELRQHHVAIWWESPLFTDREKAALAWTEIVTRLPAHGIPEEAYQQALAHFSEEELSDLTFLVVGINGWNRLGVAFLPVPGSADELYGLTKAGLK</sequence>
<proteinExistence type="predicted"/>
<dbReference type="Proteomes" id="UP000092213">
    <property type="component" value="Chromosome"/>
</dbReference>
<keyword evidence="2" id="KW-0575">Peroxidase</keyword>
<keyword evidence="2" id="KW-0560">Oxidoreductase</keyword>
<dbReference type="PANTHER" id="PTHR34846:SF10">
    <property type="entry name" value="CYTOPLASMIC PROTEIN"/>
    <property type="match status" value="1"/>
</dbReference>